<comment type="subcellular location">
    <subcellularLocation>
        <location evidence="1">Virion</location>
    </subcellularLocation>
</comment>
<keyword evidence="3" id="KW-0175">Coiled coil</keyword>
<organism evidence="7">
    <name type="scientific">uncultured Caudovirales phage</name>
    <dbReference type="NCBI Taxonomy" id="2100421"/>
    <lineage>
        <taxon>Viruses</taxon>
        <taxon>Duplodnaviria</taxon>
        <taxon>Heunggongvirae</taxon>
        <taxon>Uroviricota</taxon>
        <taxon>Caudoviricetes</taxon>
        <taxon>Peduoviridae</taxon>
        <taxon>Maltschvirus</taxon>
        <taxon>Maltschvirus maltsch</taxon>
    </lineage>
</organism>
<gene>
    <name evidence="7" type="ORF">UFOVP1379_12</name>
    <name evidence="6" type="ORF">UFOVP942_25</name>
</gene>
<feature type="domain" description="Phage capsid-like C-terminal" evidence="5">
    <location>
        <begin position="139"/>
        <end position="424"/>
    </location>
</feature>
<evidence type="ECO:0000256" key="4">
    <source>
        <dbReference type="SAM" id="MobiDB-lite"/>
    </source>
</evidence>
<dbReference type="GO" id="GO:0044423">
    <property type="term" value="C:virion component"/>
    <property type="evidence" value="ECO:0007669"/>
    <property type="project" value="UniProtKB-KW"/>
</dbReference>
<dbReference type="Pfam" id="PF05065">
    <property type="entry name" value="Phage_capsid"/>
    <property type="match status" value="1"/>
</dbReference>
<protein>
    <submittedName>
        <fullName evidence="7">COG4653 Predicted phage phi-C31 gp36 major capsid-like protein</fullName>
    </submittedName>
</protein>
<feature type="coiled-coil region" evidence="3">
    <location>
        <begin position="49"/>
        <end position="79"/>
    </location>
</feature>
<evidence type="ECO:0000256" key="1">
    <source>
        <dbReference type="ARBA" id="ARBA00004328"/>
    </source>
</evidence>
<name>A0A6J5S3H4_9CAUD</name>
<dbReference type="SUPFAM" id="SSF56563">
    <property type="entry name" value="Major capsid protein gp5"/>
    <property type="match status" value="1"/>
</dbReference>
<keyword evidence="2" id="KW-0946">Virion</keyword>
<dbReference type="Gene3D" id="3.30.2400.10">
    <property type="entry name" value="Major capsid protein gp5"/>
    <property type="match status" value="1"/>
</dbReference>
<evidence type="ECO:0000259" key="5">
    <source>
        <dbReference type="Pfam" id="PF05065"/>
    </source>
</evidence>
<dbReference type="InterPro" id="IPR054612">
    <property type="entry name" value="Phage_capsid-like_C"/>
</dbReference>
<evidence type="ECO:0000256" key="3">
    <source>
        <dbReference type="SAM" id="Coils"/>
    </source>
</evidence>
<dbReference type="InterPro" id="IPR024455">
    <property type="entry name" value="Phage_capsid"/>
</dbReference>
<reference evidence="7" key="1">
    <citation type="submission" date="2020-05" db="EMBL/GenBank/DDBJ databases">
        <authorList>
            <person name="Chiriac C."/>
            <person name="Salcher M."/>
            <person name="Ghai R."/>
            <person name="Kavagutti S V."/>
        </authorList>
    </citation>
    <scope>NUCLEOTIDE SEQUENCE</scope>
</reference>
<sequence length="429" mass="46529">MDTNKPETPVPALPTEGGDQYRGLVDEMGKLYERMRAMIQKANAAGEMDSEEEEELARMQKKYDQLRALRDKNANLTRMSIEHRDSTPSVLVRTTASNAVKQGADSEEYRDAFSSYLKNPRNMSDMERRALNEGTPADGGYLPSQDFYNKLVKVLEQQVIFRKVANVMNLGAFKTNIAIESSIATAAWGAEAASITETTPQFGQLILQPRRLAAITKASIELIEDAPARGPGFSVESILADQFARAFALAEEDAFCNGTSATNKPVGIFTYTSSGISDGKTAALASAFTANELLDWIYSLPRAYRSSPTVAIVTSDAVLGAIRKLASPGSNSFLSYLWQPSFVLGEPDRLSGIPIYATAYAPAIAASARVAVIGDFSRYHIGVRSGMSVKVLRELYAGNGQIGFQAVERLDAGASVYDAFRYLKMGASG</sequence>
<dbReference type="EMBL" id="LR796888">
    <property type="protein sequence ID" value="CAB4173050.1"/>
    <property type="molecule type" value="Genomic_DNA"/>
</dbReference>
<proteinExistence type="predicted"/>
<dbReference type="EMBL" id="LR797329">
    <property type="protein sequence ID" value="CAB4203263.1"/>
    <property type="molecule type" value="Genomic_DNA"/>
</dbReference>
<evidence type="ECO:0000313" key="6">
    <source>
        <dbReference type="EMBL" id="CAB4173050.1"/>
    </source>
</evidence>
<feature type="region of interest" description="Disordered" evidence="4">
    <location>
        <begin position="1"/>
        <end position="21"/>
    </location>
</feature>
<dbReference type="NCBIfam" id="TIGR01554">
    <property type="entry name" value="major_cap_HK97"/>
    <property type="match status" value="1"/>
</dbReference>
<evidence type="ECO:0000313" key="7">
    <source>
        <dbReference type="EMBL" id="CAB4203263.1"/>
    </source>
</evidence>
<evidence type="ECO:0000256" key="2">
    <source>
        <dbReference type="ARBA" id="ARBA00022844"/>
    </source>
</evidence>
<accession>A0A6J5S3H4</accession>